<dbReference type="GO" id="GO:0016757">
    <property type="term" value="F:glycosyltransferase activity"/>
    <property type="evidence" value="ECO:0007669"/>
    <property type="project" value="UniProtKB-KW"/>
</dbReference>
<dbReference type="Pfam" id="PF00534">
    <property type="entry name" value="Glycos_transf_1"/>
    <property type="match status" value="1"/>
</dbReference>
<sequence length="343" mass="37616">MMRVLIVGGVFARDEEYRRSINPTPEMTLEAGLRTRGVDVVVAPHSWRHSLSGIDLVHIHHLAKSVPGLAICRAVRSTPIVFTMHGERRILSAKRAGALWLIERAADACVALSHQEADQVRREARGRVVVIRNGIDAPEVSPSPASPRQNGPWRLLFVGQLIPLKALDVLLRALAMIRPEISVALRLVYHNCEQLTPLRALARQLSIDDIVTFVGSRDAAGMQEEYRRADLLLLPSLTEALPSVVTEALLAHTPVVASAVGGIPEQVGNAGVLVPPGSDIALAAAISRVISNYRSYLDTTHARAREIRREYAVETMIDRHLELYKSLLRSDDTAEGPIRATRG</sequence>
<dbReference type="CDD" id="cd03801">
    <property type="entry name" value="GT4_PimA-like"/>
    <property type="match status" value="1"/>
</dbReference>
<keyword evidence="1" id="KW-0328">Glycosyltransferase</keyword>
<keyword evidence="2" id="KW-0808">Transferase</keyword>
<evidence type="ECO:0008006" key="7">
    <source>
        <dbReference type="Google" id="ProtNLM"/>
    </source>
</evidence>
<feature type="domain" description="Glycosyl transferase family 1" evidence="3">
    <location>
        <begin position="147"/>
        <end position="295"/>
    </location>
</feature>
<protein>
    <recommendedName>
        <fullName evidence="7">Glycosyl transferase</fullName>
    </recommendedName>
</protein>
<comment type="caution">
    <text evidence="5">The sequence shown here is derived from an EMBL/GenBank/DDBJ whole genome shotgun (WGS) entry which is preliminary data.</text>
</comment>
<dbReference type="PANTHER" id="PTHR12526">
    <property type="entry name" value="GLYCOSYLTRANSFERASE"/>
    <property type="match status" value="1"/>
</dbReference>
<accession>A0A850Q0C2</accession>
<dbReference type="InterPro" id="IPR001296">
    <property type="entry name" value="Glyco_trans_1"/>
</dbReference>
<dbReference type="EMBL" id="JABFYL010000049">
    <property type="protein sequence ID" value="NVN53445.1"/>
    <property type="molecule type" value="Genomic_DNA"/>
</dbReference>
<evidence type="ECO:0000256" key="1">
    <source>
        <dbReference type="ARBA" id="ARBA00022676"/>
    </source>
</evidence>
<evidence type="ECO:0000313" key="6">
    <source>
        <dbReference type="Proteomes" id="UP000570517"/>
    </source>
</evidence>
<reference evidence="5 6" key="1">
    <citation type="submission" date="2020-05" db="EMBL/GenBank/DDBJ databases">
        <title>Draft genome sequence of Mycobacterium hippocampi DL, isolated from European seabass, Dicentrarchus labrax, reared in fish farms.</title>
        <authorList>
            <person name="Stathopoulou P."/>
            <person name="Asimakis E."/>
            <person name="Tzokas K."/>
            <person name="Batargias C."/>
            <person name="Tsiamis G."/>
        </authorList>
    </citation>
    <scope>NUCLEOTIDE SEQUENCE [LARGE SCALE GENOMIC DNA]</scope>
    <source>
        <strain evidence="5 6">DL</strain>
    </source>
</reference>
<keyword evidence="6" id="KW-1185">Reference proteome</keyword>
<dbReference type="AlphaFoldDB" id="A0A850Q0C2"/>
<dbReference type="Gene3D" id="3.40.50.2000">
    <property type="entry name" value="Glycogen Phosphorylase B"/>
    <property type="match status" value="2"/>
</dbReference>
<dbReference type="Pfam" id="PF13439">
    <property type="entry name" value="Glyco_transf_4"/>
    <property type="match status" value="1"/>
</dbReference>
<dbReference type="SUPFAM" id="SSF53756">
    <property type="entry name" value="UDP-Glycosyltransferase/glycogen phosphorylase"/>
    <property type="match status" value="1"/>
</dbReference>
<evidence type="ECO:0000313" key="5">
    <source>
        <dbReference type="EMBL" id="NVN53445.1"/>
    </source>
</evidence>
<gene>
    <name evidence="5" type="ORF">HLY00_3793</name>
</gene>
<feature type="domain" description="Glycosyltransferase subfamily 4-like N-terminal" evidence="4">
    <location>
        <begin position="51"/>
        <end position="136"/>
    </location>
</feature>
<dbReference type="PANTHER" id="PTHR12526:SF636">
    <property type="entry name" value="BLL3647 PROTEIN"/>
    <property type="match status" value="1"/>
</dbReference>
<dbReference type="Proteomes" id="UP000570517">
    <property type="component" value="Unassembled WGS sequence"/>
</dbReference>
<organism evidence="5 6">
    <name type="scientific">Mycolicibacterium hippocampi</name>
    <dbReference type="NCBI Taxonomy" id="659824"/>
    <lineage>
        <taxon>Bacteria</taxon>
        <taxon>Bacillati</taxon>
        <taxon>Actinomycetota</taxon>
        <taxon>Actinomycetes</taxon>
        <taxon>Mycobacteriales</taxon>
        <taxon>Mycobacteriaceae</taxon>
        <taxon>Mycolicibacterium</taxon>
    </lineage>
</organism>
<dbReference type="InterPro" id="IPR028098">
    <property type="entry name" value="Glyco_trans_4-like_N"/>
</dbReference>
<evidence type="ECO:0000256" key="2">
    <source>
        <dbReference type="ARBA" id="ARBA00022679"/>
    </source>
</evidence>
<evidence type="ECO:0000259" key="4">
    <source>
        <dbReference type="Pfam" id="PF13439"/>
    </source>
</evidence>
<name>A0A850Q0C2_9MYCO</name>
<dbReference type="RefSeq" id="WP_178361656.1">
    <property type="nucleotide sequence ID" value="NZ_JABFYL010000049.1"/>
</dbReference>
<proteinExistence type="predicted"/>
<evidence type="ECO:0000259" key="3">
    <source>
        <dbReference type="Pfam" id="PF00534"/>
    </source>
</evidence>